<evidence type="ECO:0000313" key="14">
    <source>
        <dbReference type="Proteomes" id="UP000265566"/>
    </source>
</evidence>
<dbReference type="InterPro" id="IPR034001">
    <property type="entry name" value="ABCG_PDR_1"/>
</dbReference>
<feature type="transmembrane region" description="Helical" evidence="11">
    <location>
        <begin position="1349"/>
        <end position="1368"/>
    </location>
</feature>
<gene>
    <name evidence="13" type="ORF">MtrunA17_Chr2g0332241</name>
</gene>
<dbReference type="Pfam" id="PF00005">
    <property type="entry name" value="ABC_tran"/>
    <property type="match status" value="2"/>
</dbReference>
<evidence type="ECO:0000313" key="13">
    <source>
        <dbReference type="EMBL" id="RHN76449.1"/>
    </source>
</evidence>
<evidence type="ECO:0000256" key="4">
    <source>
        <dbReference type="ARBA" id="ARBA00022692"/>
    </source>
</evidence>
<dbReference type="PROSITE" id="PS50893">
    <property type="entry name" value="ABC_TRANSPORTER_2"/>
    <property type="match status" value="2"/>
</dbReference>
<feature type="transmembrane region" description="Helical" evidence="11">
    <location>
        <begin position="1288"/>
        <end position="1312"/>
    </location>
</feature>
<dbReference type="PANTHER" id="PTHR48040">
    <property type="entry name" value="PLEIOTROPIC DRUG RESISTANCE PROTEIN 1-LIKE ISOFORM X1"/>
    <property type="match status" value="1"/>
</dbReference>
<evidence type="ECO:0000256" key="3">
    <source>
        <dbReference type="ARBA" id="ARBA00022448"/>
    </source>
</evidence>
<feature type="transmembrane region" description="Helical" evidence="11">
    <location>
        <begin position="1261"/>
        <end position="1281"/>
    </location>
</feature>
<keyword evidence="7" id="KW-0067">ATP-binding</keyword>
<evidence type="ECO:0000256" key="11">
    <source>
        <dbReference type="SAM" id="Phobius"/>
    </source>
</evidence>
<evidence type="ECO:0000256" key="9">
    <source>
        <dbReference type="ARBA" id="ARBA00023136"/>
    </source>
</evidence>
<dbReference type="GO" id="GO:0016020">
    <property type="term" value="C:membrane"/>
    <property type="evidence" value="ECO:0007669"/>
    <property type="project" value="UniProtKB-SubCell"/>
</dbReference>
<keyword evidence="8 11" id="KW-1133">Transmembrane helix</keyword>
<feature type="transmembrane region" description="Helical" evidence="11">
    <location>
        <begin position="743"/>
        <end position="770"/>
    </location>
</feature>
<evidence type="ECO:0000259" key="12">
    <source>
        <dbReference type="PROSITE" id="PS50893"/>
    </source>
</evidence>
<keyword evidence="4 11" id="KW-0812">Transmembrane</keyword>
<keyword evidence="3" id="KW-0813">Transport</keyword>
<dbReference type="Gene3D" id="3.40.50.300">
    <property type="entry name" value="P-loop containing nucleotide triphosphate hydrolases"/>
    <property type="match status" value="2"/>
</dbReference>
<feature type="transmembrane region" description="Helical" evidence="11">
    <location>
        <begin position="1318"/>
        <end position="1337"/>
    </location>
</feature>
<reference evidence="14" key="1">
    <citation type="journal article" date="2018" name="Nat. Plants">
        <title>Whole-genome landscape of Medicago truncatula symbiotic genes.</title>
        <authorList>
            <person name="Pecrix Y."/>
            <person name="Staton S.E."/>
            <person name="Sallet E."/>
            <person name="Lelandais-Briere C."/>
            <person name="Moreau S."/>
            <person name="Carrere S."/>
            <person name="Blein T."/>
            <person name="Jardinaud M.F."/>
            <person name="Latrasse D."/>
            <person name="Zouine M."/>
            <person name="Zahm M."/>
            <person name="Kreplak J."/>
            <person name="Mayjonade B."/>
            <person name="Satge C."/>
            <person name="Perez M."/>
            <person name="Cauet S."/>
            <person name="Marande W."/>
            <person name="Chantry-Darmon C."/>
            <person name="Lopez-Roques C."/>
            <person name="Bouchez O."/>
            <person name="Berard A."/>
            <person name="Debelle F."/>
            <person name="Munos S."/>
            <person name="Bendahmane A."/>
            <person name="Berges H."/>
            <person name="Niebel A."/>
            <person name="Buitink J."/>
            <person name="Frugier F."/>
            <person name="Benhamed M."/>
            <person name="Crespi M."/>
            <person name="Gouzy J."/>
            <person name="Gamas P."/>
        </authorList>
    </citation>
    <scope>NUCLEOTIDE SEQUENCE [LARGE SCALE GENOMIC DNA]</scope>
    <source>
        <strain evidence="14">cv. Jemalong A17</strain>
    </source>
</reference>
<evidence type="ECO:0000256" key="2">
    <source>
        <dbReference type="ARBA" id="ARBA00006012"/>
    </source>
</evidence>
<keyword evidence="13" id="KW-0378">Hydrolase</keyword>
<keyword evidence="6" id="KW-0547">Nucleotide-binding</keyword>
<dbReference type="GO" id="GO:0140359">
    <property type="term" value="F:ABC-type transporter activity"/>
    <property type="evidence" value="ECO:0007669"/>
    <property type="project" value="InterPro"/>
</dbReference>
<comment type="caution">
    <text evidence="13">The sequence shown here is derived from an EMBL/GenBank/DDBJ whole genome shotgun (WGS) entry which is preliminary data.</text>
</comment>
<feature type="transmembrane region" description="Helical" evidence="11">
    <location>
        <begin position="554"/>
        <end position="573"/>
    </location>
</feature>
<evidence type="ECO:0000256" key="5">
    <source>
        <dbReference type="ARBA" id="ARBA00022737"/>
    </source>
</evidence>
<dbReference type="InterPro" id="IPR013525">
    <property type="entry name" value="ABC2_TM"/>
</dbReference>
<dbReference type="SUPFAM" id="SSF52540">
    <property type="entry name" value="P-loop containing nucleoside triphosphate hydrolases"/>
    <property type="match status" value="2"/>
</dbReference>
<feature type="transmembrane region" description="Helical" evidence="11">
    <location>
        <begin position="1174"/>
        <end position="1193"/>
    </location>
</feature>
<feature type="transmembrane region" description="Helical" evidence="11">
    <location>
        <begin position="521"/>
        <end position="542"/>
    </location>
</feature>
<feature type="domain" description="ABC transporter" evidence="12">
    <location>
        <begin position="152"/>
        <end position="425"/>
    </location>
</feature>
<feature type="transmembrane region" description="Helical" evidence="11">
    <location>
        <begin position="693"/>
        <end position="711"/>
    </location>
</feature>
<dbReference type="InterPro" id="IPR043926">
    <property type="entry name" value="ABCG_dom"/>
</dbReference>
<feature type="domain" description="ABC transporter" evidence="12">
    <location>
        <begin position="829"/>
        <end position="1081"/>
    </location>
</feature>
<dbReference type="GO" id="GO:0016887">
    <property type="term" value="F:ATP hydrolysis activity"/>
    <property type="evidence" value="ECO:0007669"/>
    <property type="project" value="InterPro"/>
</dbReference>
<keyword evidence="9 11" id="KW-0472">Membrane</keyword>
<dbReference type="CDD" id="cd03233">
    <property type="entry name" value="ABCG_PDR_domain1"/>
    <property type="match status" value="1"/>
</dbReference>
<dbReference type="SMART" id="SM00382">
    <property type="entry name" value="AAA"/>
    <property type="match status" value="2"/>
</dbReference>
<dbReference type="EC" id="3.6.3.19" evidence="13"/>
<dbReference type="Pfam" id="PF08370">
    <property type="entry name" value="PDR_assoc"/>
    <property type="match status" value="1"/>
</dbReference>
<accession>A0A396JDZ5</accession>
<dbReference type="FunFam" id="3.40.50.300:FF:000059">
    <property type="entry name" value="ABC transporter G family member 40"/>
    <property type="match status" value="1"/>
</dbReference>
<dbReference type="InterPro" id="IPR003439">
    <property type="entry name" value="ABC_transporter-like_ATP-bd"/>
</dbReference>
<dbReference type="Gramene" id="rna12776">
    <property type="protein sequence ID" value="RHN76449.1"/>
    <property type="gene ID" value="gene12776"/>
</dbReference>
<dbReference type="FunFam" id="3.40.50.300:FF:000179">
    <property type="entry name" value="ABC transporter G family member 34"/>
    <property type="match status" value="1"/>
</dbReference>
<dbReference type="Proteomes" id="UP000265566">
    <property type="component" value="Chromosome 2"/>
</dbReference>
<dbReference type="InterPro" id="IPR003593">
    <property type="entry name" value="AAA+_ATPase"/>
</dbReference>
<evidence type="ECO:0000256" key="10">
    <source>
        <dbReference type="SAM" id="MobiDB-lite"/>
    </source>
</evidence>
<dbReference type="OrthoDB" id="66620at2759"/>
<dbReference type="InterPro" id="IPR027417">
    <property type="entry name" value="P-loop_NTPase"/>
</dbReference>
<dbReference type="InterPro" id="IPR013581">
    <property type="entry name" value="PDR_assoc"/>
</dbReference>
<dbReference type="InterPro" id="IPR034003">
    <property type="entry name" value="ABCG_PDR_2"/>
</dbReference>
<protein>
    <submittedName>
        <fullName evidence="13">Putative maltose-transporting ATPase</fullName>
        <ecNumber evidence="13">3.6.3.19</ecNumber>
    </submittedName>
</protein>
<evidence type="ECO:0000256" key="7">
    <source>
        <dbReference type="ARBA" id="ARBA00022840"/>
    </source>
</evidence>
<feature type="transmembrane region" description="Helical" evidence="11">
    <location>
        <begin position="664"/>
        <end position="686"/>
    </location>
</feature>
<dbReference type="Pfam" id="PF19055">
    <property type="entry name" value="ABC2_membrane_7"/>
    <property type="match status" value="1"/>
</dbReference>
<feature type="transmembrane region" description="Helical" evidence="11">
    <location>
        <begin position="605"/>
        <end position="627"/>
    </location>
</feature>
<comment type="similarity">
    <text evidence="2">Belongs to the ABC transporter superfamily. ABCG family. PDR (TC 3.A.1.205) subfamily.</text>
</comment>
<evidence type="ECO:0000256" key="1">
    <source>
        <dbReference type="ARBA" id="ARBA00004141"/>
    </source>
</evidence>
<evidence type="ECO:0000256" key="8">
    <source>
        <dbReference type="ARBA" id="ARBA00022989"/>
    </source>
</evidence>
<feature type="transmembrane region" description="Helical" evidence="11">
    <location>
        <begin position="639"/>
        <end position="658"/>
    </location>
</feature>
<organism evidence="13 14">
    <name type="scientific">Medicago truncatula</name>
    <name type="common">Barrel medic</name>
    <name type="synonym">Medicago tribuloides</name>
    <dbReference type="NCBI Taxonomy" id="3880"/>
    <lineage>
        <taxon>Eukaryota</taxon>
        <taxon>Viridiplantae</taxon>
        <taxon>Streptophyta</taxon>
        <taxon>Embryophyta</taxon>
        <taxon>Tracheophyta</taxon>
        <taxon>Spermatophyta</taxon>
        <taxon>Magnoliopsida</taxon>
        <taxon>eudicotyledons</taxon>
        <taxon>Gunneridae</taxon>
        <taxon>Pentapetalae</taxon>
        <taxon>rosids</taxon>
        <taxon>fabids</taxon>
        <taxon>Fabales</taxon>
        <taxon>Fabaceae</taxon>
        <taxon>Papilionoideae</taxon>
        <taxon>50 kb inversion clade</taxon>
        <taxon>NPAAA clade</taxon>
        <taxon>Hologalegina</taxon>
        <taxon>IRL clade</taxon>
        <taxon>Trifolieae</taxon>
        <taxon>Medicago</taxon>
    </lineage>
</organism>
<proteinExistence type="inferred from homology"/>
<evidence type="ECO:0000256" key="6">
    <source>
        <dbReference type="ARBA" id="ARBA00022741"/>
    </source>
</evidence>
<name>A0A396JDZ5_MEDTR</name>
<dbReference type="CDD" id="cd03232">
    <property type="entry name" value="ABCG_PDR_domain2"/>
    <property type="match status" value="1"/>
</dbReference>
<dbReference type="Pfam" id="PF01061">
    <property type="entry name" value="ABC2_membrane"/>
    <property type="match status" value="2"/>
</dbReference>
<feature type="compositionally biased region" description="Basic and acidic residues" evidence="10">
    <location>
        <begin position="796"/>
        <end position="809"/>
    </location>
</feature>
<dbReference type="PANTHER" id="PTHR48040:SF20">
    <property type="entry name" value="PLEIOTROPIC DRUG RESISTANCE PROTEIN 1"/>
    <property type="match status" value="1"/>
</dbReference>
<sequence>MEGTDIYRATNSLRARSSTVWRQSGVEVFSKSSREEDDEEALKWAALEKLPTYNRLRKGLLTASHGGAHEVDVGDLAFQDKQKLLERLVKVAEEDNEGFLLKVKERVDRVGLDIPTIEVRYNNLKIDAEAFVGSRALPSFINAATNVIEGVLNFLHIIPTKKRHVAILKDVSGIVKPRRMTLLLGPPGSGKTTLLLALSGKLDPSLQLTGSVTYNGHGLNEFVPQRTAAYISQHDVHIGEMTVRETLAFSARCQGVGSRYDMLSELSRREKAANIKPDPDIDVYMKAIATEGQEYSISTDYVLKILGLDICADTMVGDEMLRGISGGQRKRVTTGEMLVGPANALFMDEISTGLDSSTTFQIVSSLRQYVHIMNGTAVISLLQPAPETYDLFDDIILISDGQVVYHGPREYVLDFFETMGFKCPERKGAADFLQEVTSKKDQAQYWVRRDQPYRFVTVTQFAEAFQSFHIGRKLAEELSVPFDKTKSHPAALTTKEYGLNKTELLKANFSREYLLMKRNSFVYIFKLTQLFIMALIAMTLFFRTEMHRNNQDDAGVYAGALFFTLVTMMFNGMSEISMTIAKLPVYYKQRDLLFYPSWAYAIPSWILKIPISLVEVSLWVFLTYYVIGFDPNVGRMFKQFLVLFFMSQMASGLFRAIASLGRNMIVANTFGSFAVLTLLALGGFILSRKDIKGWWIWGYWISPLMYGQNALMANEFLGNSWHNATFDLGKNYLDTRGFFPHAYWYWIGVGGLVGFVFLFNAAFGVALAVLGPFDKPSATITEEDSEDDSSTVQEVELPRIESSGRRDSVTESSHGKKKGMVLPFEPHSITFDDIVYSVDMPAEMKEQGVTEDRLVLLKGVSGAFRPGVLTALMGVSGAGKTTLMDVLAGRKTGGYIDGDIKVSGYPKKQETFARISGYCEQNDIHSPHVTVYESLLYSAWLRLPSGVDSNTRKMFIDEVMDLVELNSLRNSLVGLPGVSGLSTEQRKRLTIAVELVANPSIIFMDEPTSGLDARAAAIVMRTVRNTVDTGRTVVCTIHQPSIDIFEAFDELFLMKRGGQEIYVGPLGRHSTHLIKYFESIDGVSKIKDGYNPATWMLEVTTTAQELNLGVDFTDLYKNSDLYRRNKQLIQELSVPAPGSKDLHFPTQFSQSFLVQCQACLWKQRWSYWRNPPYTAVRFFFTTFIGLMFGTMFWDLGGKHSSRQDLLNAVGSMYTAVLFLGVQNSSSVQPVVAVERTVFYREKAAGMYSALPYAFSQILVELPYVFAQAVTYGAIVYAMIGFDWTAEKFLWYLFFMYFTLLYFTFYGMMAVAVTPNHHVASIVAAAFYAIWNLFSGFVVPRPSIPIWWRWYYWACPVAWTIYGLVASQFGDITTVMSTEGGKDVKTFLDDFFGIQHDFIGWCALVVGGIAVGFAFIFAVAIKSFNFQKR</sequence>
<keyword evidence="5" id="KW-0677">Repeat</keyword>
<feature type="transmembrane region" description="Helical" evidence="11">
    <location>
        <begin position="1397"/>
        <end position="1420"/>
    </location>
</feature>
<comment type="subcellular location">
    <subcellularLocation>
        <location evidence="1">Membrane</location>
        <topology evidence="1">Multi-pass membrane protein</topology>
    </subcellularLocation>
</comment>
<feature type="region of interest" description="Disordered" evidence="10">
    <location>
        <begin position="779"/>
        <end position="818"/>
    </location>
</feature>
<dbReference type="GO" id="GO:0005524">
    <property type="term" value="F:ATP binding"/>
    <property type="evidence" value="ECO:0007669"/>
    <property type="project" value="UniProtKB-KW"/>
</dbReference>
<dbReference type="EMBL" id="PSQE01000002">
    <property type="protein sequence ID" value="RHN76449.1"/>
    <property type="molecule type" value="Genomic_DNA"/>
</dbReference>